<organism evidence="2 3">
    <name type="scientific">Austropuccinia psidii MF-1</name>
    <dbReference type="NCBI Taxonomy" id="1389203"/>
    <lineage>
        <taxon>Eukaryota</taxon>
        <taxon>Fungi</taxon>
        <taxon>Dikarya</taxon>
        <taxon>Basidiomycota</taxon>
        <taxon>Pucciniomycotina</taxon>
        <taxon>Pucciniomycetes</taxon>
        <taxon>Pucciniales</taxon>
        <taxon>Sphaerophragmiaceae</taxon>
        <taxon>Austropuccinia</taxon>
    </lineage>
</organism>
<dbReference type="EMBL" id="AVOT02044334">
    <property type="protein sequence ID" value="MBW0539683.1"/>
    <property type="molecule type" value="Genomic_DNA"/>
</dbReference>
<sequence length="131" mass="15040">MDHYANNCPKEKKRFYSIEQVPEEESPKENSESDSMGVTIREHSDDDQDPKDEFLVKYQEETQLEIQDIKLKEGIPQDTVNKNSCKQTQDVQIILVTPTRVMASLHGKSTNMTVCIDNTQHQLIIDSGSHF</sequence>
<feature type="region of interest" description="Disordered" evidence="1">
    <location>
        <begin position="1"/>
        <end position="52"/>
    </location>
</feature>
<comment type="caution">
    <text evidence="2">The sequence shown here is derived from an EMBL/GenBank/DDBJ whole genome shotgun (WGS) entry which is preliminary data.</text>
</comment>
<keyword evidence="3" id="KW-1185">Reference proteome</keyword>
<accession>A0A9Q3FKV8</accession>
<protein>
    <submittedName>
        <fullName evidence="2">Uncharacterized protein</fullName>
    </submittedName>
</protein>
<proteinExistence type="predicted"/>
<evidence type="ECO:0000313" key="3">
    <source>
        <dbReference type="Proteomes" id="UP000765509"/>
    </source>
</evidence>
<evidence type="ECO:0000256" key="1">
    <source>
        <dbReference type="SAM" id="MobiDB-lite"/>
    </source>
</evidence>
<name>A0A9Q3FKV8_9BASI</name>
<dbReference type="AlphaFoldDB" id="A0A9Q3FKV8"/>
<gene>
    <name evidence="2" type="ORF">O181_079398</name>
</gene>
<evidence type="ECO:0000313" key="2">
    <source>
        <dbReference type="EMBL" id="MBW0539683.1"/>
    </source>
</evidence>
<reference evidence="2" key="1">
    <citation type="submission" date="2021-03" db="EMBL/GenBank/DDBJ databases">
        <title>Draft genome sequence of rust myrtle Austropuccinia psidii MF-1, a brazilian biotype.</title>
        <authorList>
            <person name="Quecine M.C."/>
            <person name="Pachon D.M.R."/>
            <person name="Bonatelli M.L."/>
            <person name="Correr F.H."/>
            <person name="Franceschini L.M."/>
            <person name="Leite T.F."/>
            <person name="Margarido G.R.A."/>
            <person name="Almeida C.A."/>
            <person name="Ferrarezi J.A."/>
            <person name="Labate C.A."/>
        </authorList>
    </citation>
    <scope>NUCLEOTIDE SEQUENCE</scope>
    <source>
        <strain evidence="2">MF-1</strain>
    </source>
</reference>
<dbReference type="Proteomes" id="UP000765509">
    <property type="component" value="Unassembled WGS sequence"/>
</dbReference>